<evidence type="ECO:0000313" key="2">
    <source>
        <dbReference type="Proteomes" id="UP000821845"/>
    </source>
</evidence>
<proteinExistence type="predicted"/>
<gene>
    <name evidence="1" type="ORF">HPB50_009038</name>
</gene>
<accession>A0ACB7SC34</accession>
<comment type="caution">
    <text evidence="1">The sequence shown here is derived from an EMBL/GenBank/DDBJ whole genome shotgun (WGS) entry which is preliminary data.</text>
</comment>
<sequence length="177" mass="20678">MNMIEHRTCLRFVERTWEPDYIHIYSGVGCYSYVGRHGGEQALSLGRGCLYEGTVVHELMHTAGFYHMHTHPDRDKYLDIFWSNIDSDYIDHFEKNSEQGDRLVPFDANSVMLYAEDAFVRRPGLKTMKAKDGRDLVPLYNKTGLSDSDILSIAVLYNCTRRRRRELAERVRPERDI</sequence>
<name>A0ACB7SC34_HYAAI</name>
<dbReference type="EMBL" id="CM023484">
    <property type="protein sequence ID" value="KAH6932717.1"/>
    <property type="molecule type" value="Genomic_DNA"/>
</dbReference>
<keyword evidence="2" id="KW-1185">Reference proteome</keyword>
<protein>
    <submittedName>
        <fullName evidence="1">Uncharacterized protein</fullName>
    </submittedName>
</protein>
<evidence type="ECO:0000313" key="1">
    <source>
        <dbReference type="EMBL" id="KAH6932717.1"/>
    </source>
</evidence>
<dbReference type="Proteomes" id="UP000821845">
    <property type="component" value="Chromosome 4"/>
</dbReference>
<organism evidence="1 2">
    <name type="scientific">Hyalomma asiaticum</name>
    <name type="common">Tick</name>
    <dbReference type="NCBI Taxonomy" id="266040"/>
    <lineage>
        <taxon>Eukaryota</taxon>
        <taxon>Metazoa</taxon>
        <taxon>Ecdysozoa</taxon>
        <taxon>Arthropoda</taxon>
        <taxon>Chelicerata</taxon>
        <taxon>Arachnida</taxon>
        <taxon>Acari</taxon>
        <taxon>Parasitiformes</taxon>
        <taxon>Ixodida</taxon>
        <taxon>Ixodoidea</taxon>
        <taxon>Ixodidae</taxon>
        <taxon>Hyalomminae</taxon>
        <taxon>Hyalomma</taxon>
    </lineage>
</organism>
<reference evidence="1" key="1">
    <citation type="submission" date="2020-05" db="EMBL/GenBank/DDBJ databases">
        <title>Large-scale comparative analyses of tick genomes elucidate their genetic diversity and vector capacities.</title>
        <authorList>
            <person name="Jia N."/>
            <person name="Wang J."/>
            <person name="Shi W."/>
            <person name="Du L."/>
            <person name="Sun Y."/>
            <person name="Zhan W."/>
            <person name="Jiang J."/>
            <person name="Wang Q."/>
            <person name="Zhang B."/>
            <person name="Ji P."/>
            <person name="Sakyi L.B."/>
            <person name="Cui X."/>
            <person name="Yuan T."/>
            <person name="Jiang B."/>
            <person name="Yang W."/>
            <person name="Lam T.T.-Y."/>
            <person name="Chang Q."/>
            <person name="Ding S."/>
            <person name="Wang X."/>
            <person name="Zhu J."/>
            <person name="Ruan X."/>
            <person name="Zhao L."/>
            <person name="Wei J."/>
            <person name="Que T."/>
            <person name="Du C."/>
            <person name="Cheng J."/>
            <person name="Dai P."/>
            <person name="Han X."/>
            <person name="Huang E."/>
            <person name="Gao Y."/>
            <person name="Liu J."/>
            <person name="Shao H."/>
            <person name="Ye R."/>
            <person name="Li L."/>
            <person name="Wei W."/>
            <person name="Wang X."/>
            <person name="Wang C."/>
            <person name="Yang T."/>
            <person name="Huo Q."/>
            <person name="Li W."/>
            <person name="Guo W."/>
            <person name="Chen H."/>
            <person name="Zhou L."/>
            <person name="Ni X."/>
            <person name="Tian J."/>
            <person name="Zhou Y."/>
            <person name="Sheng Y."/>
            <person name="Liu T."/>
            <person name="Pan Y."/>
            <person name="Xia L."/>
            <person name="Li J."/>
            <person name="Zhao F."/>
            <person name="Cao W."/>
        </authorList>
    </citation>
    <scope>NUCLEOTIDE SEQUENCE</scope>
    <source>
        <strain evidence="1">Hyas-2018</strain>
    </source>
</reference>